<dbReference type="CDD" id="cd19534">
    <property type="entry name" value="E_NRPS"/>
    <property type="match status" value="1"/>
</dbReference>
<gene>
    <name evidence="28" type="ORF">ETSY1_01945</name>
</gene>
<evidence type="ECO:0000256" key="18">
    <source>
        <dbReference type="ARBA" id="ARBA00058455"/>
    </source>
</evidence>
<keyword evidence="29" id="KW-1185">Reference proteome</keyword>
<evidence type="ECO:0000256" key="19">
    <source>
        <dbReference type="ARBA" id="ARBA00066974"/>
    </source>
</evidence>
<dbReference type="PROSITE" id="PS00012">
    <property type="entry name" value="PHOSPHOPANTETHEINE"/>
    <property type="match status" value="2"/>
</dbReference>
<evidence type="ECO:0000259" key="26">
    <source>
        <dbReference type="PROSITE" id="PS52004"/>
    </source>
</evidence>
<dbReference type="InterPro" id="IPR001242">
    <property type="entry name" value="Condensation_dom"/>
</dbReference>
<dbReference type="FunFam" id="3.40.50.980:FF:000001">
    <property type="entry name" value="Non-ribosomal peptide synthetase"/>
    <property type="match status" value="2"/>
</dbReference>
<evidence type="ECO:0000256" key="21">
    <source>
        <dbReference type="ARBA" id="ARBA00075053"/>
    </source>
</evidence>
<dbReference type="SUPFAM" id="SSF53474">
    <property type="entry name" value="alpha/beta-Hydrolases"/>
    <property type="match status" value="1"/>
</dbReference>
<dbReference type="FunFam" id="1.10.1200.10:FF:000005">
    <property type="entry name" value="Nonribosomal peptide synthetase 1"/>
    <property type="match status" value="1"/>
</dbReference>
<dbReference type="Pfam" id="PF00109">
    <property type="entry name" value="ketoacyl-synt"/>
    <property type="match status" value="1"/>
</dbReference>
<comment type="catalytic activity">
    <reaction evidence="17">
        <text>icosanoyl-[(phenol)carboxyphthiodiolenone synthase] + 2 (S)-methylmalonyl-CoA + 3 malonyl-CoA + 5 NADPH + 10 H(+) = C32-carboxyphthiodiolenone-[(phenol)carboxyphthiodiolenone synthase] + 5 CO2 + 5 NADP(+) + 5 CoA + 2 H2O</text>
        <dbReference type="Rhea" id="RHEA:57748"/>
        <dbReference type="Rhea" id="RHEA-COMP:14985"/>
        <dbReference type="Rhea" id="RHEA-COMP:14986"/>
        <dbReference type="ChEBI" id="CHEBI:15377"/>
        <dbReference type="ChEBI" id="CHEBI:15378"/>
        <dbReference type="ChEBI" id="CHEBI:16526"/>
        <dbReference type="ChEBI" id="CHEBI:57287"/>
        <dbReference type="ChEBI" id="CHEBI:57327"/>
        <dbReference type="ChEBI" id="CHEBI:57384"/>
        <dbReference type="ChEBI" id="CHEBI:57783"/>
        <dbReference type="ChEBI" id="CHEBI:58349"/>
        <dbReference type="ChEBI" id="CHEBI:87848"/>
        <dbReference type="ChEBI" id="CHEBI:142236"/>
        <dbReference type="EC" id="2.3.1.292"/>
    </reaction>
</comment>
<dbReference type="InterPro" id="IPR020841">
    <property type="entry name" value="PKS_Beta-ketoAc_synthase_dom"/>
</dbReference>
<dbReference type="Gene3D" id="3.40.366.10">
    <property type="entry name" value="Malonyl-Coenzyme A Acyl Carrier Protein, domain 2"/>
    <property type="match status" value="1"/>
</dbReference>
<dbReference type="InterPro" id="IPR014043">
    <property type="entry name" value="Acyl_transferase_dom"/>
</dbReference>
<dbReference type="PROSITE" id="PS00455">
    <property type="entry name" value="AMP_BINDING"/>
    <property type="match status" value="2"/>
</dbReference>
<dbReference type="Pfam" id="PF00698">
    <property type="entry name" value="Acyl_transf_1"/>
    <property type="match status" value="1"/>
</dbReference>
<comment type="caution">
    <text evidence="28">The sequence shown here is derived from an EMBL/GenBank/DDBJ whole genome shotgun (WGS) entry which is preliminary data.</text>
</comment>
<dbReference type="InterPro" id="IPR049490">
    <property type="entry name" value="C883_1060-like_KR_N"/>
</dbReference>
<dbReference type="NCBIfam" id="TIGR01720">
    <property type="entry name" value="NRPS-para261"/>
    <property type="match status" value="1"/>
</dbReference>
<name>W4LYT2_ENTF1</name>
<evidence type="ECO:0000313" key="28">
    <source>
        <dbReference type="EMBL" id="ETX02891.1"/>
    </source>
</evidence>
<comment type="similarity">
    <text evidence="13">In the C-terminal section; belongs to the NRP synthetase family.</text>
</comment>
<dbReference type="Proteomes" id="UP000019141">
    <property type="component" value="Unassembled WGS sequence"/>
</dbReference>
<keyword evidence="11" id="KW-0443">Lipid metabolism</keyword>
<dbReference type="Pfam" id="PF00501">
    <property type="entry name" value="AMP-binding"/>
    <property type="match status" value="2"/>
</dbReference>
<dbReference type="PANTHER" id="PTHR45527:SF1">
    <property type="entry name" value="FATTY ACID SYNTHASE"/>
    <property type="match status" value="1"/>
</dbReference>
<dbReference type="Gene3D" id="3.30.70.250">
    <property type="entry name" value="Malonyl-CoA ACP transacylase, ACP-binding"/>
    <property type="match status" value="1"/>
</dbReference>
<evidence type="ECO:0000256" key="9">
    <source>
        <dbReference type="ARBA" id="ARBA00022857"/>
    </source>
</evidence>
<evidence type="ECO:0000256" key="14">
    <source>
        <dbReference type="ARBA" id="ARBA00050973"/>
    </source>
</evidence>
<dbReference type="InterPro" id="IPR042104">
    <property type="entry name" value="PKS_dehydratase_sf"/>
</dbReference>
<dbReference type="GO" id="GO:0008610">
    <property type="term" value="P:lipid biosynthetic process"/>
    <property type="evidence" value="ECO:0007669"/>
    <property type="project" value="UniProtKB-ARBA"/>
</dbReference>
<dbReference type="FunFam" id="3.40.47.10:FF:000042">
    <property type="entry name" value="Polyketide synthase Pks13"/>
    <property type="match status" value="1"/>
</dbReference>
<dbReference type="CDD" id="cd19531">
    <property type="entry name" value="LCL_NRPS-like"/>
    <property type="match status" value="1"/>
</dbReference>
<dbReference type="InterPro" id="IPR049900">
    <property type="entry name" value="PKS_mFAS_DH"/>
</dbReference>
<dbReference type="Gene3D" id="3.40.50.1820">
    <property type="entry name" value="alpha/beta hydrolase"/>
    <property type="match status" value="1"/>
</dbReference>
<feature type="active site" description="Proton donor; for dehydratase activity" evidence="24">
    <location>
        <position position="4195"/>
    </location>
</feature>
<dbReference type="PROSITE" id="PS50075">
    <property type="entry name" value="CARRIER"/>
    <property type="match status" value="3"/>
</dbReference>
<dbReference type="Gene3D" id="3.30.559.30">
    <property type="entry name" value="Nonribosomal peptide synthetase, condensation domain"/>
    <property type="match status" value="3"/>
</dbReference>
<evidence type="ECO:0000256" key="11">
    <source>
        <dbReference type="ARBA" id="ARBA00023098"/>
    </source>
</evidence>
<dbReference type="InterPro" id="IPR036291">
    <property type="entry name" value="NAD(P)-bd_dom_sf"/>
</dbReference>
<evidence type="ECO:0000256" key="7">
    <source>
        <dbReference type="ARBA" id="ARBA00022737"/>
    </source>
</evidence>
<dbReference type="SUPFAM" id="SSF55048">
    <property type="entry name" value="Probable ACP-binding domain of malonyl-CoA ACP transacylase"/>
    <property type="match status" value="1"/>
</dbReference>
<feature type="active site" description="Proton acceptor; for dehydratase activity" evidence="24">
    <location>
        <position position="4027"/>
    </location>
</feature>
<dbReference type="CDD" id="cd17652">
    <property type="entry name" value="A_NRPS_CmdD_like"/>
    <property type="match status" value="2"/>
</dbReference>
<evidence type="ECO:0000259" key="27">
    <source>
        <dbReference type="PROSITE" id="PS52019"/>
    </source>
</evidence>
<dbReference type="Gene3D" id="1.10.1200.10">
    <property type="entry name" value="ACP-like"/>
    <property type="match status" value="3"/>
</dbReference>
<dbReference type="SMART" id="SM00827">
    <property type="entry name" value="PKS_AT"/>
    <property type="match status" value="1"/>
</dbReference>
<accession>W4LYT2</accession>
<dbReference type="InterPro" id="IPR049552">
    <property type="entry name" value="PKS_DH_N"/>
</dbReference>
<dbReference type="HOGENOM" id="CLU_000022_43_1_7"/>
<dbReference type="Pfam" id="PF08659">
    <property type="entry name" value="KR"/>
    <property type="match status" value="1"/>
</dbReference>
<proteinExistence type="inferred from homology"/>
<evidence type="ECO:0000256" key="8">
    <source>
        <dbReference type="ARBA" id="ARBA00022832"/>
    </source>
</evidence>
<dbReference type="InterPro" id="IPR020802">
    <property type="entry name" value="TesA-like"/>
</dbReference>
<feature type="domain" description="Carrier" evidence="25">
    <location>
        <begin position="2533"/>
        <end position="2608"/>
    </location>
</feature>
<dbReference type="Gene3D" id="3.30.70.3290">
    <property type="match status" value="1"/>
</dbReference>
<dbReference type="PROSITE" id="PS52019">
    <property type="entry name" value="PKS_MFAS_DH"/>
    <property type="match status" value="1"/>
</dbReference>
<dbReference type="InterPro" id="IPR045851">
    <property type="entry name" value="AMP-bd_C_sf"/>
</dbReference>
<dbReference type="CDD" id="cd19543">
    <property type="entry name" value="DCL_NRPS"/>
    <property type="match status" value="1"/>
</dbReference>
<dbReference type="InterPro" id="IPR020845">
    <property type="entry name" value="AMP-binding_CS"/>
</dbReference>
<feature type="domain" description="PKS/mFAS DH" evidence="27">
    <location>
        <begin position="3996"/>
        <end position="4273"/>
    </location>
</feature>
<dbReference type="Gene3D" id="3.30.559.10">
    <property type="entry name" value="Chloramphenicol acetyltransferase-like domain"/>
    <property type="match status" value="3"/>
</dbReference>
<keyword evidence="6" id="KW-0808">Transferase</keyword>
<dbReference type="SMART" id="SM00825">
    <property type="entry name" value="PKS_KS"/>
    <property type="match status" value="1"/>
</dbReference>
<keyword evidence="9" id="KW-0521">NADP</keyword>
<dbReference type="InterPro" id="IPR016035">
    <property type="entry name" value="Acyl_Trfase/lysoPLipase"/>
</dbReference>
<dbReference type="Pfam" id="PF21089">
    <property type="entry name" value="PKS_DH_N"/>
    <property type="match status" value="1"/>
</dbReference>
<evidence type="ECO:0000256" key="4">
    <source>
        <dbReference type="ARBA" id="ARBA00022450"/>
    </source>
</evidence>
<dbReference type="CDD" id="cd08953">
    <property type="entry name" value="KR_2_SDR_x"/>
    <property type="match status" value="1"/>
</dbReference>
<dbReference type="SUPFAM" id="SSF52151">
    <property type="entry name" value="FabD/lysophospholipase-like"/>
    <property type="match status" value="1"/>
</dbReference>
<dbReference type="InterPro" id="IPR010071">
    <property type="entry name" value="AA_adenyl_dom"/>
</dbReference>
<dbReference type="Gene3D" id="2.30.38.10">
    <property type="entry name" value="Luciferase, Domain 3"/>
    <property type="match status" value="2"/>
</dbReference>
<keyword evidence="10" id="KW-0560">Oxidoreductase</keyword>
<evidence type="ECO:0000256" key="5">
    <source>
        <dbReference type="ARBA" id="ARBA00022553"/>
    </source>
</evidence>
<evidence type="ECO:0000256" key="12">
    <source>
        <dbReference type="ARBA" id="ARBA00023268"/>
    </source>
</evidence>
<keyword evidence="4" id="KW-0596">Phosphopantetheine</keyword>
<dbReference type="GO" id="GO:0016491">
    <property type="term" value="F:oxidoreductase activity"/>
    <property type="evidence" value="ECO:0007669"/>
    <property type="project" value="UniProtKB-KW"/>
</dbReference>
<feature type="domain" description="Ketosynthase family 3 (KS3)" evidence="26">
    <location>
        <begin position="2625"/>
        <end position="3048"/>
    </location>
</feature>
<evidence type="ECO:0000256" key="22">
    <source>
        <dbReference type="ARBA" id="ARBA00078169"/>
    </source>
</evidence>
<comment type="cofactor">
    <cofactor evidence="2">
        <name>pantetheine 4'-phosphate</name>
        <dbReference type="ChEBI" id="CHEBI:47942"/>
    </cofactor>
</comment>
<dbReference type="InterPro" id="IPR009081">
    <property type="entry name" value="PP-bd_ACP"/>
</dbReference>
<dbReference type="FunFam" id="3.40.50.12780:FF:000012">
    <property type="entry name" value="Non-ribosomal peptide synthetase"/>
    <property type="match status" value="2"/>
</dbReference>
<dbReference type="InterPro" id="IPR013968">
    <property type="entry name" value="PKS_KR"/>
</dbReference>
<evidence type="ECO:0000256" key="20">
    <source>
        <dbReference type="ARBA" id="ARBA00073623"/>
    </source>
</evidence>
<dbReference type="Pfam" id="PF02801">
    <property type="entry name" value="Ketoacyl-synt_C"/>
    <property type="match status" value="1"/>
</dbReference>
<dbReference type="Gene3D" id="3.40.47.10">
    <property type="match status" value="1"/>
</dbReference>
<dbReference type="SUPFAM" id="SSF51735">
    <property type="entry name" value="NAD(P)-binding Rossmann-fold domains"/>
    <property type="match status" value="2"/>
</dbReference>
<dbReference type="InterPro" id="IPR016039">
    <property type="entry name" value="Thiolase-like"/>
</dbReference>
<dbReference type="GO" id="GO:0072330">
    <property type="term" value="P:monocarboxylic acid biosynthetic process"/>
    <property type="evidence" value="ECO:0007669"/>
    <property type="project" value="UniProtKB-ARBA"/>
</dbReference>
<comment type="catalytic activity">
    <reaction evidence="16">
        <text>docosanoyl-[(phenol)carboxyphthiodiolenone synthase] + 2 (S)-methylmalonyl-CoA + 3 malonyl-CoA + 5 NADPH + 10 H(+) = C34-carboxyphthiodiolenone-[(phenol)carboxyphthiodiolenone synthase] + 5 CO2 + 5 NADP(+) + 5 CoA + 2 H2O</text>
        <dbReference type="Rhea" id="RHEA:57752"/>
        <dbReference type="Rhea" id="RHEA-COMP:14987"/>
        <dbReference type="Rhea" id="RHEA-COMP:14988"/>
        <dbReference type="ChEBI" id="CHEBI:15377"/>
        <dbReference type="ChEBI" id="CHEBI:15378"/>
        <dbReference type="ChEBI" id="CHEBI:16526"/>
        <dbReference type="ChEBI" id="CHEBI:57287"/>
        <dbReference type="ChEBI" id="CHEBI:57327"/>
        <dbReference type="ChEBI" id="CHEBI:57384"/>
        <dbReference type="ChEBI" id="CHEBI:57783"/>
        <dbReference type="ChEBI" id="CHEBI:58349"/>
        <dbReference type="ChEBI" id="CHEBI:142237"/>
        <dbReference type="ChEBI" id="CHEBI:142238"/>
        <dbReference type="EC" id="2.3.1.292"/>
    </reaction>
</comment>
<feature type="region of interest" description="C-terminal hotdog fold" evidence="24">
    <location>
        <begin position="4134"/>
        <end position="4273"/>
    </location>
</feature>
<comment type="catalytic activity">
    <reaction evidence="15">
        <text>19-(4-hydroxyphenyl)nonadecanoyl-[(phenol)carboxyphthiodiolenone synthase] + 2 (S)-methylmalonyl-CoA + 3 malonyl-CoA + 5 NADPH + 10 H(+) = C37-(phenol)carboxyphthiodiolenone-[(phenol)carboxyphthiodiolenone synthase] + 5 CO2 + 5 NADP(+) + 5 CoA + 2 H2O</text>
        <dbReference type="Rhea" id="RHEA:57760"/>
        <dbReference type="Rhea" id="RHEA-COMP:14273"/>
        <dbReference type="Rhea" id="RHEA-COMP:14990"/>
        <dbReference type="ChEBI" id="CHEBI:15377"/>
        <dbReference type="ChEBI" id="CHEBI:15378"/>
        <dbReference type="ChEBI" id="CHEBI:16526"/>
        <dbReference type="ChEBI" id="CHEBI:57287"/>
        <dbReference type="ChEBI" id="CHEBI:57327"/>
        <dbReference type="ChEBI" id="CHEBI:57384"/>
        <dbReference type="ChEBI" id="CHEBI:57783"/>
        <dbReference type="ChEBI" id="CHEBI:58349"/>
        <dbReference type="ChEBI" id="CHEBI:133301"/>
        <dbReference type="ChEBI" id="CHEBI:142260"/>
        <dbReference type="EC" id="2.3.1.292"/>
    </reaction>
</comment>
<dbReference type="PROSITE" id="PS52004">
    <property type="entry name" value="KS3_2"/>
    <property type="match status" value="1"/>
</dbReference>
<evidence type="ECO:0000256" key="3">
    <source>
        <dbReference type="ARBA" id="ARBA00006432"/>
    </source>
</evidence>
<feature type="region of interest" description="N-terminal hotdog fold" evidence="24">
    <location>
        <begin position="3996"/>
        <end position="4118"/>
    </location>
</feature>
<sequence>MSELEDKLASLSSEQRALFELRLKRLQQQQKKEPPRIVRRHLTEPCPLSLDQERLWFMNQVNPDNAAYNIHMASRYIGELDIGILERSLNEVVKRHDVLRTTFVSQNGKPRQVITPELTISLPLVDLQHLTPEEQNARADAYAIEQSRLAFDLENGPLIRQLLLKMSPAEHVHIIVQHHIITDWWSSQSVLEEMTTCYDAFVKGVAPVLPEPFQYTDFVMWEQERLQQRDMDASLAYWRKHLAGGTFELDLPFAKRRPKVQTDAGQYQLIHFSPELVTALRELSKRENVTLFMMFTAVINLILFRYSQQTDITLGTPLANRSQPELESILGFLITMLVLHTEMSGDLSFKDLLKRVRQVILEAYAHQDVPFAKLLEVTQLPRDWGRNPLFQYSFIFLSDEGAATGFESLEMIPIEYDPHVSRFDMTFVVGDHGDYIDGFIEYNIDLFSEASMARFGAHFETLLQSLTAYPDMPIGALPMLTQAEQEQILFEWNDTAAQVPVSALMHELFEQHAVRTPDAVAIVFDTLTDADAHPVSLTYRALNARANQLAYHLQDLGVGPEVMVGLCAERAPDLVIGLLAILKAGGAFVPLDPDYPPERLAFMLTDAQLSLVVSEAKLLDRLPEGRHRVVCLDLEREIMAQKPVANPATPLDLDHLAYVIYTSGSTGRPKGTLVTHRGIGNLSQAQIRAFEIKPQSRVLQVASLNFDASVWEVAMALCAGASLYLAPPSDLLPGLPLHQCLQTHAITHVTLVPSAAGAVSAEDLPDLQTLIVAGEACPADLVRRWSPGRQFVNAYGPTETTVCATMMDCRGLSSSGDLLTPPIGRPIDHFHIYLLDPHLQPVPIGVPGELHIGGIGLARGYLKQPALTAEKFIVNPFGEGRLYKSGDLARYLPDGSIEFLGRMDQQVKLRGFRIELGEIEAILNRHPAVRETAVVLREEASGRQRLVTYVVTEDQPQVFSRLIPDFRSHLQHMLPDYMVPAAFVPLTSLPLTPNGKVDRRALPDPDTAAFAPTTEFALPQTPAEQTLAAIWAEFLNVEQVGRHDNFFELGGDSILSLQIISRANQAGLYLTPGQLFEHQTVAGLAAAAHAVSQVQAEQGLVTGPLPLTPIQQWFFAHEHANVHHFNQDVLLDVAPTTEPQWLQQAVQALLSHHDALRLRFTQDENGWQQTNAGITEASPFSFHHLSDLPPDEQLATLEETRTALHAAVNISEGPLLQVALFALGPDTPAKLLFIVHHLAVDYVSWRVLLEDLWTAYGQLERDEAVRLPAKTTSFKAWSEWLSVYAQSGDLVAEQAYWLALGDAQVMPLPVDYPANRTTGNTTSSAAEVACVLSADDTRLLLQSAPAVYHTQINDLLLTALAQSFTQWTGANHVLIGLEGHGREELSETLDLSRTVGWFTSLFPILLTCGAAPAHLGETIKSIKEQLRQVPNRGVGYGLLRYLNPDTTPLLAQLPEAEVSFNYAGQFQDLQSESIGGSSSQDGQLDFLVSVDAFVVEDRLQVIWAYSENLYQRATMERLAQDFIAALQALIAHCQLPEAGGYTPSDFPLIALEQPQLDRLLGNGRTVEDVYPLSPLQAGMLFHSLYAPGSGVYVTQFTFQLEGDVDIAALKRAWQQMIARHSILRTAFHWSGLAQPIQLVQRTVELPWEEVDWQHLSEEEQALQLDVWLAAERAKGFDLTQAPLMRCTLMQLGHQCYQFVWNFHHLLLDGWSWPILFHELFTLYETGEMQLPAPRPYRDYIAWIAQQDMAEAEAFWRQTLQGFTAPTPLSAVSPRSQGMDQDGPYLTHTFHLSSQLSRDLEGMARQHRLTLNTLVQGAWALLLSRYSGESEVVFGVTVSGRPASLSGVEEMVGMFINTLPLRVRLPREHGLIAWLRGLQTQQVTQEQYAYTPLVEIQGWSEIPPGMPLFDSFVVFENYPIDDAAEELPGAVRLSHFDGVEEANYPLTLIIAPETEFRAEVHYDSSRFDEAAIIRVGDHLQRLLEAMAADSSQDIRFLPLLTEVEQQQILFDWNDTASTVPVETLMHQLFEQQVVRTPDAAAIVFDTLTDPLACPATLTYRALNEHANQLAHHLQDLGVGPEVMVGLGAERAPDLVIGLLAILKAGGAYVPLDPDYPPERLAFMLADAQLPIVVTEAKLLDRLPEGNHRVVCLDLEREVIAQQPTSNPVTPLHPEHLAYVIYTSGSTGRPKGTLVTHRGIGNLAQAQIRVFGIEPQSRVLQVASLNFDASISEIAITLCAGATLYLAPAADLLPGPPLQQCLQTHAMTHVTLVPSAAATISADDLTDLQTLIVAGEACPADLMRHWAPGRRFVNAYGPTESTVCAAMMDCRGLASSGDLLTPPIGRPIDHLHIYLLDPHLQPVPIGVPGELHIGGIGLARGYLRQPALTAEKFIVNPFGEGRLYKSGDLARYLPDGTIEFLGRMDQQVKLRGFRIELGEIEAVLSRQPTVQAAAAVVRESEAGLQQLVAYVVPDGQDTDIEAVLRRHLRAILPDYMVPEVFVWLEQLPLNPNGKVDRQVLPAPAGETVKTQAGVQPQSRLERDIAGIWQDVLNLEPVGVEDNFFDLGGHSLLMLRVHDRLQQTVAPQVTMVELFQYPTIALLARHLGQASSLPDGAAHVPVRRAAELDDIAIISLNGRFPGAKDAGQFWYNLRDGVEGIVHFSDDELLQAGLDPAWLRDPNYVKANGVLDDIDLFDALFFGFNPREATMLNPQLRLFLECAWEILEKAGYNPDRYAGLIGVYAGCGANDYVSLAGHGIDPADEYQLHLGNDNDFLTTQVTYKLNLKGPGITVQTACSTSLVAVHLACQALLSRECDMALAGGVTVQVPQQTGYLYQPEGILSPDGHCRAFDANAAGTLGGSGVGIVMLKRLGDAMADGDSVLAVIKASAINNDGAMKVGFTAPSIEGQVGVISKALTLANINPETISYIEAHGTGTALGDPIEIAALTQAFRRHTDKTGYCKIGAVKSNVGHLDAAAGIVGLIKTVLALQHRLLPPSLHFETPNPQIDFATSPFRVNTELTEWTANDHPRRAGVSSFGIGGTNAHVIVEEAPAMEPSGPSRPWQLLLLSARTASALDQATSNLAGYLRDHPQVKFADVAYTLQVGRRTFDHRRILLCPNPDTEPHALGDIITVLDTLDPTRLLSTQERAKERAVVFLFPGQGTQYINMARELYDTEPVFQQVVDTCAEQLQADLALDLRDLIYPSADDAEPAAERLNQTAYSQPALFVIEYALARLWMSWGIQPQAMIGHSLGEYVAACVAGVFSLTDALKLVAVRGRLMQDLPGGSMLAVSRPAAEIEPLLGEKLSLAAVNSPLQCVVSGEPAAIEVFARQLANRHIACQRLHTSHAFHSAMMEPMLAPFAEHIQHTALQPPSVPFISNVTGTWITSAEAADPAYWVRHVRQPVRFADGLQPILAEPDWLLLEMGPGLTLSGLIRQQGPASPAQTVLTSLPAASVAAQQSALPFVLTTLGRLWLAGAAIDWDGFYAQETRHRIPLPAYPFERQRYWPEALAQPGRGASGSHAAVSLPSRKNPNLAEWFYVPSWKRAVTPKVAALTETQTWLVFVDPDGVGEQLLNHLHTTAQVAVAVTAGTEFARIADDRYTLDPQAPADYEALLNALRSEAKFPRHICHFWNVSRPVAAVSDQLGAMPLETWLDRVDRARATGFDSLLGLAQALGAYTLSQPINLAIITSQLYQVAGDEQLAPEKASIMGPCRVIPQEYPDIHCLNIDLPEPSQLTPVQIEPLIRQLIAELTDPRPEAADSAQVIAYRGPHRWLQTYDAAHLALSATNGAGLPVLLRQGGTYLITGGLGGIGLTLANDLARRVRANLILLSRSALKENNQQAVQALEALGSDVLVMSADVADERQMANVIAQARERFGHIHGVIHAAGIPGGGIIQLKTPDAADAVLRPKVQGTLVLDTLLHETPPDFMVYCSSLASIVGSFGQVDYCAANAFQDAFAHYRTTHPTHPVPITALNWDAWQEVGIAAVQAVSRPVAHPLFEQCLVEAPNRLIYVSKLNVGNHWVLHEHRIRGQATLPGTVYTELARAAFAERTGVTHPVIDIRDVALQQPLVVADDEDKEVRTLLTDEGEQVAFSVVSRLGDAWLEHARGVIRANGTASAPHDDLDVLEAQCPQAFELPEPGSSPEADGPALVTGPRFNTLQHMQTGDNCGLACLELPEEFASDLESYLLHPTMLDAATAFLTLPTVSEAVPIGYRRMTIFGSLPGKIYSYARYTEAPQSDILTLDVTIMDEQGQVRVAIEAFTLMQIGLETLVRDTEAVAGDAAQNGSAIRDEAPRGPAHGIKPREGQEVLSHILNHRLPQVLISTMALDAQRELVRTLAQPDEPEPPVSGRHHRPALNSPYVAPATEAEHHIAQVWEDLLGIEQIGIHDDFFELGGHSLLATRLVAELQARFGKRIPLATLFQAPTIGQLAPLLSETAAAQPWSPAIAMQRGGERPAFFCIPGAGTHVFYLREFAQSLGADQPFYGLQPPGIEGDTVPLSQVEDLVALFADAMRQSQPAGPYLLGGHSAGGHIAFALAVALQAQGDVVPLLVIVDTATVKDINEESERLGTQHAQNLNDYVNILKERLGDRLSISASDLERLNEDEAADYAAEAYKEANLLPAEAGGEEVKRMDDMNKAITEALQNYEPREIYHGQLLLLQAEQGEFEDRERMIAGWQALCSKPVQVHTVPGNHMTMLMAPNVEVMARHVRRAADEVLADGE</sequence>
<evidence type="ECO:0000256" key="2">
    <source>
        <dbReference type="ARBA" id="ARBA00001957"/>
    </source>
</evidence>
<keyword evidence="8" id="KW-0276">Fatty acid metabolism</keyword>
<dbReference type="CDD" id="cd00833">
    <property type="entry name" value="PKS"/>
    <property type="match status" value="1"/>
</dbReference>
<dbReference type="FunFam" id="2.30.38.10:FF:000001">
    <property type="entry name" value="Non-ribosomal peptide synthetase PvdI"/>
    <property type="match status" value="2"/>
</dbReference>
<feature type="domain" description="Carrier" evidence="25">
    <location>
        <begin position="4364"/>
        <end position="4439"/>
    </location>
</feature>
<dbReference type="InterPro" id="IPR006162">
    <property type="entry name" value="Ppantetheine_attach_site"/>
</dbReference>
<dbReference type="SMART" id="SM00826">
    <property type="entry name" value="PKS_DH"/>
    <property type="match status" value="1"/>
</dbReference>
<dbReference type="Gene3D" id="3.40.50.980">
    <property type="match status" value="4"/>
</dbReference>
<dbReference type="SMART" id="SM00822">
    <property type="entry name" value="PKS_KR"/>
    <property type="match status" value="1"/>
</dbReference>
<dbReference type="FunFam" id="1.10.1200.10:FF:000016">
    <property type="entry name" value="Non-ribosomal peptide synthase"/>
    <property type="match status" value="1"/>
</dbReference>
<dbReference type="InterPro" id="IPR036736">
    <property type="entry name" value="ACP-like_sf"/>
</dbReference>
<dbReference type="InterPro" id="IPR014031">
    <property type="entry name" value="Ketoacyl_synth_C"/>
</dbReference>
<dbReference type="InterPro" id="IPR029058">
    <property type="entry name" value="AB_hydrolase_fold"/>
</dbReference>
<keyword evidence="7" id="KW-0677">Repeat</keyword>
<dbReference type="SUPFAM" id="SSF53901">
    <property type="entry name" value="Thiolase-like"/>
    <property type="match status" value="1"/>
</dbReference>
<dbReference type="FunFam" id="3.30.300.30:FF:000010">
    <property type="entry name" value="Enterobactin synthetase component F"/>
    <property type="match status" value="2"/>
</dbReference>
<comment type="cofactor">
    <cofactor evidence="1">
        <name>NADP(+)</name>
        <dbReference type="ChEBI" id="CHEBI:58349"/>
    </cofactor>
</comment>
<dbReference type="GO" id="GO:0031177">
    <property type="term" value="F:phosphopantetheine binding"/>
    <property type="evidence" value="ECO:0007669"/>
    <property type="project" value="InterPro"/>
</dbReference>
<evidence type="ECO:0000259" key="25">
    <source>
        <dbReference type="PROSITE" id="PS50075"/>
    </source>
</evidence>
<dbReference type="GO" id="GO:0044550">
    <property type="term" value="P:secondary metabolite biosynthetic process"/>
    <property type="evidence" value="ECO:0007669"/>
    <property type="project" value="TreeGrafter"/>
</dbReference>
<dbReference type="InterPro" id="IPR020807">
    <property type="entry name" value="PKS_DH"/>
</dbReference>
<dbReference type="GO" id="GO:0043041">
    <property type="term" value="P:amino acid activation for nonribosomal peptide biosynthetic process"/>
    <property type="evidence" value="ECO:0007669"/>
    <property type="project" value="UniProtKB-ARBA"/>
</dbReference>
<comment type="similarity">
    <text evidence="3">Belongs to the ATP-dependent AMP-binding enzyme family.</text>
</comment>
<dbReference type="Gene3D" id="3.10.129.110">
    <property type="entry name" value="Polyketide synthase dehydratase"/>
    <property type="match status" value="1"/>
</dbReference>
<dbReference type="InterPro" id="IPR010060">
    <property type="entry name" value="NRPS_synth"/>
</dbReference>
<evidence type="ECO:0000256" key="24">
    <source>
        <dbReference type="PROSITE-ProRule" id="PRU01363"/>
    </source>
</evidence>
<dbReference type="InterPro" id="IPR057326">
    <property type="entry name" value="KR_dom"/>
</dbReference>
<dbReference type="InterPro" id="IPR014030">
    <property type="entry name" value="Ketoacyl_synth_N"/>
</dbReference>
<organism evidence="28 29">
    <name type="scientific">Entotheonella factor</name>
    <dbReference type="NCBI Taxonomy" id="1429438"/>
    <lineage>
        <taxon>Bacteria</taxon>
        <taxon>Pseudomonadati</taxon>
        <taxon>Nitrospinota/Tectimicrobiota group</taxon>
        <taxon>Candidatus Tectimicrobiota</taxon>
        <taxon>Candidatus Entotheonellia</taxon>
        <taxon>Candidatus Entotheonellales</taxon>
        <taxon>Candidatus Entotheonellaceae</taxon>
        <taxon>Candidatus Entotheonella</taxon>
    </lineage>
</organism>
<evidence type="ECO:0000256" key="16">
    <source>
        <dbReference type="ARBA" id="ARBA00052119"/>
    </source>
</evidence>
<dbReference type="InterPro" id="IPR001031">
    <property type="entry name" value="Thioesterase"/>
</dbReference>
<dbReference type="NCBIfam" id="TIGR01733">
    <property type="entry name" value="AA-adenyl-dom"/>
    <property type="match status" value="2"/>
</dbReference>
<dbReference type="InterPro" id="IPR016036">
    <property type="entry name" value="Malonyl_transacylase_ACP-bd"/>
</dbReference>
<dbReference type="InterPro" id="IPR001227">
    <property type="entry name" value="Ac_transferase_dom_sf"/>
</dbReference>
<evidence type="ECO:0000256" key="17">
    <source>
        <dbReference type="ARBA" id="ARBA00052745"/>
    </source>
</evidence>
<dbReference type="SUPFAM" id="SSF52777">
    <property type="entry name" value="CoA-dependent acyltransferases"/>
    <property type="match status" value="6"/>
</dbReference>
<dbReference type="Gene3D" id="3.40.50.720">
    <property type="entry name" value="NAD(P)-binding Rossmann-like Domain"/>
    <property type="match status" value="1"/>
</dbReference>
<dbReference type="Pfam" id="PF13193">
    <property type="entry name" value="AMP-binding_C"/>
    <property type="match status" value="2"/>
</dbReference>
<dbReference type="Pfam" id="PF14765">
    <property type="entry name" value="PS-DH"/>
    <property type="match status" value="1"/>
</dbReference>
<evidence type="ECO:0000256" key="10">
    <source>
        <dbReference type="ARBA" id="ARBA00023002"/>
    </source>
</evidence>
<comment type="catalytic activity">
    <reaction evidence="14">
        <text>17-(4-hydroxyphenyl)heptadecanoyl-[(phenol)carboxyphthiodiolenone synthase] + 2 (S)-methylmalonyl-CoA + 3 malonyl-CoA + 5 NADPH + 10 H(+) = C35-(phenol)carboxyphthiodiolenone-[(phenol)carboxyphthiodiolenone synthase] + 5 CO2 + 5 NADP(+) + 5 CoA + 2 H2O</text>
        <dbReference type="Rhea" id="RHEA:57756"/>
        <dbReference type="Rhea" id="RHEA-COMP:14272"/>
        <dbReference type="Rhea" id="RHEA-COMP:14989"/>
        <dbReference type="ChEBI" id="CHEBI:15377"/>
        <dbReference type="ChEBI" id="CHEBI:15378"/>
        <dbReference type="ChEBI" id="CHEBI:16526"/>
        <dbReference type="ChEBI" id="CHEBI:57287"/>
        <dbReference type="ChEBI" id="CHEBI:57327"/>
        <dbReference type="ChEBI" id="CHEBI:57384"/>
        <dbReference type="ChEBI" id="CHEBI:57783"/>
        <dbReference type="ChEBI" id="CHEBI:58349"/>
        <dbReference type="ChEBI" id="CHEBI:133300"/>
        <dbReference type="ChEBI" id="CHEBI:142259"/>
        <dbReference type="EC" id="2.3.1.292"/>
    </reaction>
</comment>
<evidence type="ECO:0000256" key="13">
    <source>
        <dbReference type="ARBA" id="ARBA00029443"/>
    </source>
</evidence>
<evidence type="ECO:0000256" key="6">
    <source>
        <dbReference type="ARBA" id="ARBA00022679"/>
    </source>
</evidence>
<dbReference type="PANTHER" id="PTHR45527">
    <property type="entry name" value="NONRIBOSOMAL PEPTIDE SYNTHETASE"/>
    <property type="match status" value="1"/>
</dbReference>
<comment type="function">
    <text evidence="18">Part of the PpsABCDE complex involved in the biosynthesis of the lipid core common to phthiocerols and phenolphthiocerols by successive additions of malonyl-CoA or methylmalonyl-CoA extender units. PpsA can accept as substrate the activated forms of either icosanoyl (C20), docosanoyl (C22) or lignoceroyl (C24) groups from FadD26, or a (4-hydroxyphenyl)-C17 or (4-hydroxyphenyl)-C19 fatty acyl from FadD29. PpsA initiates the biosynthesis and extends its substrate using a malonyl-CoA extender unit. The PpsB and PpsC proteins add the second and third malonyl-CoA extender units. PpsD adds an (R)-methylmalonyl unit and PpsE adds a second (R)-methylmalonyl unit. The incorporation of the methylmalonyl units results in formation of two branched methyl groups in the elongated product.</text>
</comment>
<dbReference type="GO" id="GO:0006631">
    <property type="term" value="P:fatty acid metabolic process"/>
    <property type="evidence" value="ECO:0007669"/>
    <property type="project" value="UniProtKB-KW"/>
</dbReference>
<dbReference type="InterPro" id="IPR000873">
    <property type="entry name" value="AMP-dep_synth/lig_dom"/>
</dbReference>
<keyword evidence="5" id="KW-0597">Phosphoprotein</keyword>
<dbReference type="GO" id="GO:0034081">
    <property type="term" value="C:polyketide synthase complex"/>
    <property type="evidence" value="ECO:0007669"/>
    <property type="project" value="UniProtKB-ARBA"/>
</dbReference>
<dbReference type="SUPFAM" id="SSF47336">
    <property type="entry name" value="ACP-like"/>
    <property type="match status" value="3"/>
</dbReference>
<evidence type="ECO:0000256" key="15">
    <source>
        <dbReference type="ARBA" id="ARBA00051971"/>
    </source>
</evidence>
<dbReference type="InterPro" id="IPR025110">
    <property type="entry name" value="AMP-bd_C"/>
</dbReference>
<dbReference type="Pfam" id="PF22621">
    <property type="entry name" value="CurL-like_PKS_C"/>
    <property type="match status" value="1"/>
</dbReference>
<dbReference type="SMART" id="SM00823">
    <property type="entry name" value="PKS_PP"/>
    <property type="match status" value="3"/>
</dbReference>
<dbReference type="EMBL" id="AZHW01000099">
    <property type="protein sequence ID" value="ETX02891.1"/>
    <property type="molecule type" value="Genomic_DNA"/>
</dbReference>
<dbReference type="InterPro" id="IPR020806">
    <property type="entry name" value="PKS_PP-bd"/>
</dbReference>
<dbReference type="InterPro" id="IPR049551">
    <property type="entry name" value="PKS_DH_C"/>
</dbReference>
<dbReference type="SMART" id="SM00824">
    <property type="entry name" value="PKS_TE"/>
    <property type="match status" value="1"/>
</dbReference>
<feature type="domain" description="Carrier" evidence="25">
    <location>
        <begin position="1018"/>
        <end position="1092"/>
    </location>
</feature>
<dbReference type="Pfam" id="PF00975">
    <property type="entry name" value="Thioesterase"/>
    <property type="match status" value="1"/>
</dbReference>
<keyword evidence="12" id="KW-0511">Multifunctional enzyme</keyword>
<dbReference type="InterPro" id="IPR023213">
    <property type="entry name" value="CAT-like_dom_sf"/>
</dbReference>
<dbReference type="GO" id="GO:0016746">
    <property type="term" value="F:acyltransferase activity"/>
    <property type="evidence" value="ECO:0007669"/>
    <property type="project" value="InterPro"/>
</dbReference>
<evidence type="ECO:0000256" key="1">
    <source>
        <dbReference type="ARBA" id="ARBA00001937"/>
    </source>
</evidence>
<dbReference type="Pfam" id="PF00550">
    <property type="entry name" value="PP-binding"/>
    <property type="match status" value="3"/>
</dbReference>
<dbReference type="Pfam" id="PF21394">
    <property type="entry name" value="Beta-ketacyl_N"/>
    <property type="match status" value="1"/>
</dbReference>
<dbReference type="SUPFAM" id="SSF56801">
    <property type="entry name" value="Acetyl-CoA synthetase-like"/>
    <property type="match status" value="2"/>
</dbReference>
<dbReference type="Gene3D" id="3.30.300.30">
    <property type="match status" value="2"/>
</dbReference>
<evidence type="ECO:0000313" key="29">
    <source>
        <dbReference type="Proteomes" id="UP000019141"/>
    </source>
</evidence>
<evidence type="ECO:0000256" key="23">
    <source>
        <dbReference type="ARBA" id="ARBA00084020"/>
    </source>
</evidence>
<dbReference type="EC" id="2.3.1.292" evidence="19"/>
<reference evidence="28 29" key="1">
    <citation type="journal article" date="2014" name="Nature">
        <title>An environmental bacterial taxon with a large and distinct metabolic repertoire.</title>
        <authorList>
            <person name="Wilson M.C."/>
            <person name="Mori T."/>
            <person name="Ruckert C."/>
            <person name="Uria A.R."/>
            <person name="Helf M.J."/>
            <person name="Takada K."/>
            <person name="Gernert C."/>
            <person name="Steffens U.A."/>
            <person name="Heycke N."/>
            <person name="Schmitt S."/>
            <person name="Rinke C."/>
            <person name="Helfrich E.J."/>
            <person name="Brachmann A.O."/>
            <person name="Gurgui C."/>
            <person name="Wakimoto T."/>
            <person name="Kracht M."/>
            <person name="Crusemann M."/>
            <person name="Hentschel U."/>
            <person name="Abe I."/>
            <person name="Matsunaga S."/>
            <person name="Kalinowski J."/>
            <person name="Takeyama H."/>
            <person name="Piel J."/>
        </authorList>
    </citation>
    <scope>NUCLEOTIDE SEQUENCE [LARGE SCALE GENOMIC DNA]</scope>
    <source>
        <strain evidence="29">TSY1</strain>
    </source>
</reference>
<dbReference type="PATRIC" id="fig|1429438.4.peg.565"/>
<protein>
    <recommendedName>
        <fullName evidence="20">Phenolphthiocerol/phthiocerol polyketide synthase subunit E</fullName>
        <ecNumber evidence="19">2.3.1.292</ecNumber>
    </recommendedName>
    <alternativeName>
        <fullName evidence="22">(Phenol)carboxyphthiodiolenone synthase subunit E</fullName>
    </alternativeName>
    <alternativeName>
        <fullName evidence="23">Beta-ketoacyl-acyl-carrier-protein synthase I</fullName>
    </alternativeName>
    <alternativeName>
        <fullName evidence="21">Phthiocerol synthesis polyketide synthase type I PpsE</fullName>
    </alternativeName>
</protein>
<dbReference type="NCBIfam" id="NF003417">
    <property type="entry name" value="PRK04813.1"/>
    <property type="match status" value="2"/>
</dbReference>
<dbReference type="Pfam" id="PF00668">
    <property type="entry name" value="Condensation"/>
    <property type="match status" value="3"/>
</dbReference>